<keyword evidence="1" id="KW-0812">Transmembrane</keyword>
<protein>
    <submittedName>
        <fullName evidence="2">Uncharacterized protein</fullName>
    </submittedName>
</protein>
<feature type="transmembrane region" description="Helical" evidence="1">
    <location>
        <begin position="128"/>
        <end position="147"/>
    </location>
</feature>
<sequence length="154" mass="17285">MNFTALGIIFGIALVVIIGITGISSHTKKYDERQDVIRNRGYKYGYFTLLITSLVAFCLQETSFYAANKSTIYLATIFLSVLVVSVYDILHGAYFAFNEKSKKSSSWLALIAGILLGISGWNDRIFPTIMMGSYLVIIGALSLLMMWRESRKQE</sequence>
<evidence type="ECO:0000313" key="3">
    <source>
        <dbReference type="Proteomes" id="UP000288291"/>
    </source>
</evidence>
<feature type="transmembrane region" description="Helical" evidence="1">
    <location>
        <begin position="72"/>
        <end position="97"/>
    </location>
</feature>
<dbReference type="RefSeq" id="WP_103661640.1">
    <property type="nucleotide sequence ID" value="NZ_ML136884.1"/>
</dbReference>
<organism evidence="2 3">
    <name type="scientific">Lactobacillus xujianguonis</name>
    <dbReference type="NCBI Taxonomy" id="2495899"/>
    <lineage>
        <taxon>Bacteria</taxon>
        <taxon>Bacillati</taxon>
        <taxon>Bacillota</taxon>
        <taxon>Bacilli</taxon>
        <taxon>Lactobacillales</taxon>
        <taxon>Lactobacillaceae</taxon>
        <taxon>Lactobacillus</taxon>
    </lineage>
</organism>
<comment type="caution">
    <text evidence="2">The sequence shown here is derived from an EMBL/GenBank/DDBJ whole genome shotgun (WGS) entry which is preliminary data.</text>
</comment>
<gene>
    <name evidence="2" type="ORF">EJK17_06790</name>
</gene>
<proteinExistence type="predicted"/>
<dbReference type="EMBL" id="RXIA01000016">
    <property type="protein sequence ID" value="RVU70592.1"/>
    <property type="molecule type" value="Genomic_DNA"/>
</dbReference>
<dbReference type="AlphaFoldDB" id="A0A437SUN7"/>
<reference evidence="2 3" key="1">
    <citation type="submission" date="2018-12" db="EMBL/GenBank/DDBJ databases">
        <authorList>
            <person name="Meng J."/>
        </authorList>
    </citation>
    <scope>NUCLEOTIDE SEQUENCE [LARGE SCALE GENOMIC DNA]</scope>
    <source>
        <strain evidence="2 3">HT111-2</strain>
    </source>
</reference>
<dbReference type="Proteomes" id="UP000288291">
    <property type="component" value="Unassembled WGS sequence"/>
</dbReference>
<evidence type="ECO:0000313" key="2">
    <source>
        <dbReference type="EMBL" id="RVU70592.1"/>
    </source>
</evidence>
<evidence type="ECO:0000256" key="1">
    <source>
        <dbReference type="SAM" id="Phobius"/>
    </source>
</evidence>
<accession>A0A437SUN7</accession>
<feature type="transmembrane region" description="Helical" evidence="1">
    <location>
        <begin position="104"/>
        <end position="122"/>
    </location>
</feature>
<feature type="transmembrane region" description="Helical" evidence="1">
    <location>
        <begin position="6"/>
        <end position="23"/>
    </location>
</feature>
<name>A0A437SUN7_9LACO</name>
<keyword evidence="3" id="KW-1185">Reference proteome</keyword>
<keyword evidence="1" id="KW-0472">Membrane</keyword>
<keyword evidence="1" id="KW-1133">Transmembrane helix</keyword>
<feature type="transmembrane region" description="Helical" evidence="1">
    <location>
        <begin position="44"/>
        <end position="66"/>
    </location>
</feature>